<dbReference type="InterPro" id="IPR015422">
    <property type="entry name" value="PyrdxlP-dep_Trfase_small"/>
</dbReference>
<dbReference type="GO" id="GO:0000105">
    <property type="term" value="P:L-histidine biosynthetic process"/>
    <property type="evidence" value="ECO:0007669"/>
    <property type="project" value="InterPro"/>
</dbReference>
<dbReference type="InterPro" id="IPR005861">
    <property type="entry name" value="HisP_aminotrans"/>
</dbReference>
<keyword evidence="2" id="KW-0032">Aminotransferase</keyword>
<dbReference type="SUPFAM" id="SSF53383">
    <property type="entry name" value="PLP-dependent transferases"/>
    <property type="match status" value="1"/>
</dbReference>
<reference evidence="6" key="1">
    <citation type="submission" date="2018-05" db="EMBL/GenBank/DDBJ databases">
        <authorList>
            <person name="Lanie J.A."/>
            <person name="Ng W.-L."/>
            <person name="Kazmierczak K.M."/>
            <person name="Andrzejewski T.M."/>
            <person name="Davidsen T.M."/>
            <person name="Wayne K.J."/>
            <person name="Tettelin H."/>
            <person name="Glass J.I."/>
            <person name="Rusch D."/>
            <person name="Podicherti R."/>
            <person name="Tsui H.-C.T."/>
            <person name="Winkler M.E."/>
        </authorList>
    </citation>
    <scope>NUCLEOTIDE SEQUENCE</scope>
</reference>
<dbReference type="InterPro" id="IPR015424">
    <property type="entry name" value="PyrdxlP-dep_Trfase"/>
</dbReference>
<dbReference type="InterPro" id="IPR001917">
    <property type="entry name" value="Aminotrans_II_pyridoxalP_BS"/>
</dbReference>
<dbReference type="PANTHER" id="PTHR43643:SF3">
    <property type="entry name" value="HISTIDINOL-PHOSPHATE AMINOTRANSFERASE"/>
    <property type="match status" value="1"/>
</dbReference>
<organism evidence="6">
    <name type="scientific">marine metagenome</name>
    <dbReference type="NCBI Taxonomy" id="408172"/>
    <lineage>
        <taxon>unclassified sequences</taxon>
        <taxon>metagenomes</taxon>
        <taxon>ecological metagenomes</taxon>
    </lineage>
</organism>
<evidence type="ECO:0000256" key="4">
    <source>
        <dbReference type="ARBA" id="ARBA00022898"/>
    </source>
</evidence>
<feature type="domain" description="Aminotransferase class I/classII large" evidence="5">
    <location>
        <begin position="39"/>
        <end position="360"/>
    </location>
</feature>
<dbReference type="PANTHER" id="PTHR43643">
    <property type="entry name" value="HISTIDINOL-PHOSPHATE AMINOTRANSFERASE 2"/>
    <property type="match status" value="1"/>
</dbReference>
<comment type="cofactor">
    <cofactor evidence="1">
        <name>pyridoxal 5'-phosphate</name>
        <dbReference type="ChEBI" id="CHEBI:597326"/>
    </cofactor>
</comment>
<evidence type="ECO:0000256" key="1">
    <source>
        <dbReference type="ARBA" id="ARBA00001933"/>
    </source>
</evidence>
<evidence type="ECO:0000259" key="5">
    <source>
        <dbReference type="Pfam" id="PF00155"/>
    </source>
</evidence>
<evidence type="ECO:0000256" key="3">
    <source>
        <dbReference type="ARBA" id="ARBA00022679"/>
    </source>
</evidence>
<dbReference type="GO" id="GO:0030170">
    <property type="term" value="F:pyridoxal phosphate binding"/>
    <property type="evidence" value="ECO:0007669"/>
    <property type="project" value="InterPro"/>
</dbReference>
<dbReference type="Pfam" id="PF00155">
    <property type="entry name" value="Aminotran_1_2"/>
    <property type="match status" value="1"/>
</dbReference>
<accession>A0A381YZ95</accession>
<dbReference type="CDD" id="cd00609">
    <property type="entry name" value="AAT_like"/>
    <property type="match status" value="1"/>
</dbReference>
<keyword evidence="3" id="KW-0808">Transferase</keyword>
<sequence length="369" mass="41868">RNKTYGLTMALVPSYIQRLANYAPGKPISEAQREFGFEKFIKLASNENPLGPSPKGMEAVQYSLNKLHRYPDSAGYELRAKLAERFNVKIENVILGAGSEGIISTIMRTFLLHDDELISAENSFIGFRVLANASGRRTHWVPMKNYRYNLEAIAEKITDYTKIIYIANPDNPMGTTISRDEFDRFYKHVPERVLIILDEAYYEYVQDSPDFPDSMAYRYDNVITLRTFSKAYGLAGVRIGYGFAHHTLIENLMKVKEPFEPSFVAQAAGLGALEDMEFLLKSIETNKTGMAYLKKELNQLGVMQIPSATNFITTVWESEEKANNLVQELLENGIIVRSLKGFGWPNCIRISIGLPEENQQFIACIKEIL</sequence>
<keyword evidence="4" id="KW-0663">Pyridoxal phosphate</keyword>
<name>A0A381YZ95_9ZZZZ</name>
<dbReference type="Gene3D" id="3.90.1150.10">
    <property type="entry name" value="Aspartate Aminotransferase, domain 1"/>
    <property type="match status" value="1"/>
</dbReference>
<dbReference type="EMBL" id="UINC01019361">
    <property type="protein sequence ID" value="SVA81952.1"/>
    <property type="molecule type" value="Genomic_DNA"/>
</dbReference>
<dbReference type="NCBIfam" id="TIGR01141">
    <property type="entry name" value="hisC"/>
    <property type="match status" value="1"/>
</dbReference>
<dbReference type="GO" id="GO:0004400">
    <property type="term" value="F:histidinol-phosphate transaminase activity"/>
    <property type="evidence" value="ECO:0007669"/>
    <property type="project" value="InterPro"/>
</dbReference>
<dbReference type="InterPro" id="IPR015421">
    <property type="entry name" value="PyrdxlP-dep_Trfase_major"/>
</dbReference>
<proteinExistence type="inferred from homology"/>
<dbReference type="HAMAP" id="MF_01023">
    <property type="entry name" value="HisC_aminotrans_2"/>
    <property type="match status" value="1"/>
</dbReference>
<evidence type="ECO:0000313" key="6">
    <source>
        <dbReference type="EMBL" id="SVA81952.1"/>
    </source>
</evidence>
<protein>
    <recommendedName>
        <fullName evidence="5">Aminotransferase class I/classII large domain-containing protein</fullName>
    </recommendedName>
</protein>
<dbReference type="InterPro" id="IPR050106">
    <property type="entry name" value="HistidinolP_aminotransfase"/>
</dbReference>
<dbReference type="PROSITE" id="PS00599">
    <property type="entry name" value="AA_TRANSFER_CLASS_2"/>
    <property type="match status" value="1"/>
</dbReference>
<feature type="non-terminal residue" evidence="6">
    <location>
        <position position="1"/>
    </location>
</feature>
<dbReference type="AlphaFoldDB" id="A0A381YZ95"/>
<evidence type="ECO:0000256" key="2">
    <source>
        <dbReference type="ARBA" id="ARBA00022576"/>
    </source>
</evidence>
<dbReference type="InterPro" id="IPR004839">
    <property type="entry name" value="Aminotransferase_I/II_large"/>
</dbReference>
<gene>
    <name evidence="6" type="ORF">METZ01_LOCUS134806</name>
</gene>
<dbReference type="Gene3D" id="3.40.640.10">
    <property type="entry name" value="Type I PLP-dependent aspartate aminotransferase-like (Major domain)"/>
    <property type="match status" value="1"/>
</dbReference>